<evidence type="ECO:0000256" key="5">
    <source>
        <dbReference type="SAM" id="Phobius"/>
    </source>
</evidence>
<keyword evidence="6" id="KW-0732">Signal</keyword>
<name>A0A9W3AFQ0_BIOGL</name>
<evidence type="ECO:0000256" key="2">
    <source>
        <dbReference type="ARBA" id="ARBA00022837"/>
    </source>
</evidence>
<sequence>MGFLAQFTIWFILWTRLKYLAAQCPVGWFGSKCQYMCHCERNSMCDSDGRCPTKCITGWFGPGCQYEDLVTVDGTQIFTSAGSGTTSWLTDRDVTTCNEDPGLDAITVQWDKPYPFTWLRLQAKNASNLQLHFVFTSSNISYSCVNQLLAIVDTLTVDYRCEVNNTITSLRVTGPGLNGLCSLYVSGDRNVALKQPSDQTGTYQESNFFYTSSLAVDGDTNPYFLQNKCTHTTQDSTRSVYPASWTLTLDTARVVSRITIYNRADCCSDRLESFKLESLDTNNHTVWTYEGPVNASLVYKLNTLQQKPVKKILILATKNDTRYHMAILTLCEVFVFGDCELGTWGLECASPCPAECRYSCKQDTGTCYQCLGYLDPPHCSKECASGKWGHNCSYECNNLCLQQTCDRVTGLCHQQVPTTASTLVSESCSSLGLGAGIGIGIAVGVISVILVEIALYFVFIKRRQPAEAMNDPVDMKEGRQIQQYDTVKENTPDKPHYESVDSNDMEKTLETKASSSINSSPYENESTQYETYSLKNVYR</sequence>
<evidence type="ECO:0000256" key="3">
    <source>
        <dbReference type="ARBA" id="ARBA00023157"/>
    </source>
</evidence>
<evidence type="ECO:0000256" key="4">
    <source>
        <dbReference type="SAM" id="MobiDB-lite"/>
    </source>
</evidence>
<dbReference type="PANTHER" id="PTHR26391">
    <property type="entry name" value="INACTIVE TYROSINE-PROTEIN KINASE 7"/>
    <property type="match status" value="1"/>
</dbReference>
<dbReference type="Gene3D" id="2.170.300.10">
    <property type="entry name" value="Tie2 ligand-binding domain superfamily"/>
    <property type="match status" value="2"/>
</dbReference>
<keyword evidence="5" id="KW-1133">Transmembrane helix</keyword>
<feature type="transmembrane region" description="Helical" evidence="5">
    <location>
        <begin position="431"/>
        <end position="459"/>
    </location>
</feature>
<keyword evidence="3" id="KW-1015">Disulfide bond</keyword>
<keyword evidence="1" id="KW-0479">Metal-binding</keyword>
<dbReference type="RefSeq" id="XP_055885958.1">
    <property type="nucleotide sequence ID" value="XM_056029983.1"/>
</dbReference>
<dbReference type="OrthoDB" id="6158912at2759"/>
<evidence type="ECO:0000313" key="9">
    <source>
        <dbReference type="RefSeq" id="XP_055885958.1"/>
    </source>
</evidence>
<feature type="region of interest" description="Disordered" evidence="4">
    <location>
        <begin position="489"/>
        <end position="527"/>
    </location>
</feature>
<dbReference type="GeneID" id="106074420"/>
<dbReference type="GO" id="GO:0046872">
    <property type="term" value="F:metal ion binding"/>
    <property type="evidence" value="ECO:0007669"/>
    <property type="project" value="UniProtKB-KW"/>
</dbReference>
<protein>
    <submittedName>
        <fullName evidence="9">Uncharacterized protein LOC106074420</fullName>
    </submittedName>
</protein>
<evidence type="ECO:0000256" key="6">
    <source>
        <dbReference type="SAM" id="SignalP"/>
    </source>
</evidence>
<keyword evidence="2" id="KW-0106">Calcium</keyword>
<feature type="compositionally biased region" description="Polar residues" evidence="4">
    <location>
        <begin position="511"/>
        <end position="527"/>
    </location>
</feature>
<dbReference type="OMA" id="CHCERNS"/>
<dbReference type="InterPro" id="IPR008979">
    <property type="entry name" value="Galactose-bd-like_sf"/>
</dbReference>
<dbReference type="Proteomes" id="UP001165740">
    <property type="component" value="Chromosome 5"/>
</dbReference>
<organism evidence="8 9">
    <name type="scientific">Biomphalaria glabrata</name>
    <name type="common">Bloodfluke planorb</name>
    <name type="synonym">Freshwater snail</name>
    <dbReference type="NCBI Taxonomy" id="6526"/>
    <lineage>
        <taxon>Eukaryota</taxon>
        <taxon>Metazoa</taxon>
        <taxon>Spiralia</taxon>
        <taxon>Lophotrochozoa</taxon>
        <taxon>Mollusca</taxon>
        <taxon>Gastropoda</taxon>
        <taxon>Heterobranchia</taxon>
        <taxon>Euthyneura</taxon>
        <taxon>Panpulmonata</taxon>
        <taxon>Hygrophila</taxon>
        <taxon>Lymnaeoidea</taxon>
        <taxon>Planorbidae</taxon>
        <taxon>Biomphalaria</taxon>
    </lineage>
</organism>
<keyword evidence="5" id="KW-0472">Membrane</keyword>
<keyword evidence="8" id="KW-1185">Reference proteome</keyword>
<accession>A0A9W3AFQ0</accession>
<dbReference type="Gene3D" id="2.60.120.260">
    <property type="entry name" value="Galactose-binding domain-like"/>
    <property type="match status" value="1"/>
</dbReference>
<evidence type="ECO:0000256" key="1">
    <source>
        <dbReference type="ARBA" id="ARBA00022723"/>
    </source>
</evidence>
<evidence type="ECO:0000259" key="7">
    <source>
        <dbReference type="SMART" id="SM00607"/>
    </source>
</evidence>
<feature type="compositionally biased region" description="Basic and acidic residues" evidence="4">
    <location>
        <begin position="489"/>
        <end position="510"/>
    </location>
</feature>
<dbReference type="AlphaFoldDB" id="A0A9W3AFQ0"/>
<keyword evidence="5" id="KW-0812">Transmembrane</keyword>
<feature type="domain" description="Fucolectin tachylectin-4 pentraxin-1" evidence="7">
    <location>
        <begin position="188"/>
        <end position="344"/>
    </location>
</feature>
<dbReference type="InterPro" id="IPR006585">
    <property type="entry name" value="FTP1"/>
</dbReference>
<dbReference type="PANTHER" id="PTHR26391:SF18">
    <property type="entry name" value="PROTEIN KINASE RECEPTOR TIE-1, PUTATIVE-RELATED"/>
    <property type="match status" value="1"/>
</dbReference>
<proteinExistence type="predicted"/>
<dbReference type="SMART" id="SM00607">
    <property type="entry name" value="FTP"/>
    <property type="match status" value="1"/>
</dbReference>
<gene>
    <name evidence="9" type="primary">LOC106074420</name>
</gene>
<evidence type="ECO:0000313" key="8">
    <source>
        <dbReference type="Proteomes" id="UP001165740"/>
    </source>
</evidence>
<feature type="chain" id="PRO_5040995126" evidence="6">
    <location>
        <begin position="23"/>
        <end position="539"/>
    </location>
</feature>
<dbReference type="SUPFAM" id="SSF49785">
    <property type="entry name" value="Galactose-binding domain-like"/>
    <property type="match status" value="1"/>
</dbReference>
<dbReference type="Pfam" id="PF22633">
    <property type="entry name" value="F5_F8_type_C_2"/>
    <property type="match status" value="1"/>
</dbReference>
<feature type="signal peptide" evidence="6">
    <location>
        <begin position="1"/>
        <end position="22"/>
    </location>
</feature>
<reference evidence="9" key="1">
    <citation type="submission" date="2025-08" db="UniProtKB">
        <authorList>
            <consortium name="RefSeq"/>
        </authorList>
    </citation>
    <scope>IDENTIFICATION</scope>
</reference>